<evidence type="ECO:0000313" key="7">
    <source>
        <dbReference type="Proteomes" id="UP000616547"/>
    </source>
</evidence>
<reference evidence="7" key="1">
    <citation type="submission" date="2021-01" db="EMBL/GenBank/DDBJ databases">
        <title>Draft genome sequence of Nasalis larvatus strain YZ03.</title>
        <authorList>
            <person name="Suzuki-Hashido N."/>
            <person name="Tsuchida S."/>
            <person name="Hayakawa T."/>
        </authorList>
    </citation>
    <scope>NUCLEOTIDE SEQUENCE [LARGE SCALE GENOMIC DNA]</scope>
    <source>
        <strain evidence="7">YZ03</strain>
    </source>
</reference>
<dbReference type="PANTHER" id="PTHR30346:SF0">
    <property type="entry name" value="HCA OPERON TRANSCRIPTIONAL ACTIVATOR HCAR"/>
    <property type="match status" value="1"/>
</dbReference>
<dbReference type="Gene3D" id="1.10.10.10">
    <property type="entry name" value="Winged helix-like DNA-binding domain superfamily/Winged helix DNA-binding domain"/>
    <property type="match status" value="1"/>
</dbReference>
<dbReference type="InterPro" id="IPR005119">
    <property type="entry name" value="LysR_subst-bd"/>
</dbReference>
<evidence type="ECO:0000256" key="1">
    <source>
        <dbReference type="ARBA" id="ARBA00009437"/>
    </source>
</evidence>
<dbReference type="SUPFAM" id="SSF46785">
    <property type="entry name" value="Winged helix' DNA-binding domain"/>
    <property type="match status" value="1"/>
</dbReference>
<sequence>MDLNQLQMFVKVAQAGSFDRVAEENYVSQRAVSRLIKRLEEELGMQLFSRGSNRIKLTPAGEYFAKEVEDYLTRFSDMVTLAQKIGQEEVSHLNVGFFSAFDGVLLREQVLNYQKKGKDEIKFNIVEESVEHILSDLALKKLDCGFINNYGRYTKLNRRLYDFIDVYQGEMMLALSRQNPLAKKPYLEEKDLLGKDLLYYSSENSQYMQDTFLATLGSDVGQYQIKRVASLENLLLACSLDQGLAYLPKDLLDKFSQPDASLVFKRFHSARISQNYTMQLVFRADDQSPALKKFTASIVADREKK</sequence>
<dbReference type="PRINTS" id="PR00039">
    <property type="entry name" value="HTHLYSR"/>
</dbReference>
<protein>
    <submittedName>
        <fullName evidence="6">LysR family transcriptional regulator</fullName>
    </submittedName>
</protein>
<dbReference type="InterPro" id="IPR036388">
    <property type="entry name" value="WH-like_DNA-bd_sf"/>
</dbReference>
<keyword evidence="3" id="KW-0238">DNA-binding</keyword>
<name>A0ABQ3W7U7_9LACO</name>
<keyword evidence="2" id="KW-0805">Transcription regulation</keyword>
<dbReference type="EMBL" id="BOCI01000342">
    <property type="protein sequence ID" value="GHW01611.1"/>
    <property type="molecule type" value="Genomic_DNA"/>
</dbReference>
<organism evidence="6 7">
    <name type="scientific">Lactobacillus nasalidis</name>
    <dbReference type="NCBI Taxonomy" id="2797258"/>
    <lineage>
        <taxon>Bacteria</taxon>
        <taxon>Bacillati</taxon>
        <taxon>Bacillota</taxon>
        <taxon>Bacilli</taxon>
        <taxon>Lactobacillales</taxon>
        <taxon>Lactobacillaceae</taxon>
        <taxon>Lactobacillus</taxon>
    </lineage>
</organism>
<evidence type="ECO:0000256" key="4">
    <source>
        <dbReference type="ARBA" id="ARBA00023163"/>
    </source>
</evidence>
<dbReference type="InterPro" id="IPR036390">
    <property type="entry name" value="WH_DNA-bd_sf"/>
</dbReference>
<dbReference type="InterPro" id="IPR000847">
    <property type="entry name" value="LysR_HTH_N"/>
</dbReference>
<dbReference type="RefSeq" id="WP_201330026.1">
    <property type="nucleotide sequence ID" value="NZ_BOCG01000128.1"/>
</dbReference>
<dbReference type="SUPFAM" id="SSF53850">
    <property type="entry name" value="Periplasmic binding protein-like II"/>
    <property type="match status" value="1"/>
</dbReference>
<feature type="domain" description="HTH lysR-type" evidence="5">
    <location>
        <begin position="1"/>
        <end position="58"/>
    </location>
</feature>
<dbReference type="Gene3D" id="3.40.190.10">
    <property type="entry name" value="Periplasmic binding protein-like II"/>
    <property type="match status" value="2"/>
</dbReference>
<dbReference type="Proteomes" id="UP000616547">
    <property type="component" value="Unassembled WGS sequence"/>
</dbReference>
<dbReference type="Pfam" id="PF00126">
    <property type="entry name" value="HTH_1"/>
    <property type="match status" value="1"/>
</dbReference>
<evidence type="ECO:0000259" key="5">
    <source>
        <dbReference type="PROSITE" id="PS50931"/>
    </source>
</evidence>
<comment type="similarity">
    <text evidence="1">Belongs to the LysR transcriptional regulatory family.</text>
</comment>
<evidence type="ECO:0000256" key="3">
    <source>
        <dbReference type="ARBA" id="ARBA00023125"/>
    </source>
</evidence>
<dbReference type="CDD" id="cd05466">
    <property type="entry name" value="PBP2_LTTR_substrate"/>
    <property type="match status" value="1"/>
</dbReference>
<evidence type="ECO:0000313" key="6">
    <source>
        <dbReference type="EMBL" id="GHW01611.1"/>
    </source>
</evidence>
<accession>A0ABQ3W7U7</accession>
<dbReference type="Pfam" id="PF03466">
    <property type="entry name" value="LysR_substrate"/>
    <property type="match status" value="1"/>
</dbReference>
<dbReference type="PROSITE" id="PS50931">
    <property type="entry name" value="HTH_LYSR"/>
    <property type="match status" value="1"/>
</dbReference>
<evidence type="ECO:0000256" key="2">
    <source>
        <dbReference type="ARBA" id="ARBA00023015"/>
    </source>
</evidence>
<gene>
    <name evidence="6" type="ORF">lacNasYZ03_12980</name>
</gene>
<keyword evidence="4" id="KW-0804">Transcription</keyword>
<comment type="caution">
    <text evidence="6">The sequence shown here is derived from an EMBL/GenBank/DDBJ whole genome shotgun (WGS) entry which is preliminary data.</text>
</comment>
<proteinExistence type="inferred from homology"/>
<keyword evidence="7" id="KW-1185">Reference proteome</keyword>
<dbReference type="PANTHER" id="PTHR30346">
    <property type="entry name" value="TRANSCRIPTIONAL DUAL REGULATOR HCAR-RELATED"/>
    <property type="match status" value="1"/>
</dbReference>